<proteinExistence type="predicted"/>
<dbReference type="AlphaFoldDB" id="A0A8H2DMB3"/>
<protein>
    <submittedName>
        <fullName evidence="1">Uncharacterized protein</fullName>
    </submittedName>
</protein>
<reference evidence="1 2" key="1">
    <citation type="submission" date="2019-03" db="EMBL/GenBank/DDBJ databases">
        <title>Nematode-trapping fungi genome.</title>
        <authorList>
            <person name="Vidal-Diez De Ulzurrun G."/>
        </authorList>
    </citation>
    <scope>NUCLEOTIDE SEQUENCE [LARGE SCALE GENOMIC DNA]</scope>
    <source>
        <strain evidence="1 2">TWF154</strain>
    </source>
</reference>
<dbReference type="EMBL" id="SOZJ01000008">
    <property type="protein sequence ID" value="TGJ63262.1"/>
    <property type="molecule type" value="Genomic_DNA"/>
</dbReference>
<evidence type="ECO:0000313" key="2">
    <source>
        <dbReference type="Proteomes" id="UP000297595"/>
    </source>
</evidence>
<gene>
    <name evidence="1" type="ORF">EYR41_011195</name>
</gene>
<evidence type="ECO:0000313" key="1">
    <source>
        <dbReference type="EMBL" id="TGJ63262.1"/>
    </source>
</evidence>
<comment type="caution">
    <text evidence="1">The sequence shown here is derived from an EMBL/GenBank/DDBJ whole genome shotgun (WGS) entry which is preliminary data.</text>
</comment>
<sequence>MILLHSIKTRPEGPLSAQLTVPPYCSARARSVTYALLRIGIHRIHMNICIWMGRRFPEASKSMATSKNQLRGCHDQALWSKKYPLHHIINFGVSKNSRFYLPTNGPLEPPTRSFFLFFYNNAPLDTEGGKSLTNLVS</sequence>
<organism evidence="1 2">
    <name type="scientific">Orbilia oligospora</name>
    <name type="common">Nematode-trapping fungus</name>
    <name type="synonym">Arthrobotrys oligospora</name>
    <dbReference type="NCBI Taxonomy" id="2813651"/>
    <lineage>
        <taxon>Eukaryota</taxon>
        <taxon>Fungi</taxon>
        <taxon>Dikarya</taxon>
        <taxon>Ascomycota</taxon>
        <taxon>Pezizomycotina</taxon>
        <taxon>Orbiliomycetes</taxon>
        <taxon>Orbiliales</taxon>
        <taxon>Orbiliaceae</taxon>
        <taxon>Orbilia</taxon>
    </lineage>
</organism>
<dbReference type="Proteomes" id="UP000297595">
    <property type="component" value="Unassembled WGS sequence"/>
</dbReference>
<name>A0A8H2DMB3_ORBOL</name>
<accession>A0A8H2DMB3</accession>